<keyword evidence="2" id="KW-0813">Transport</keyword>
<keyword evidence="9" id="KW-1185">Reference proteome</keyword>
<dbReference type="GeneID" id="105049558"/>
<feature type="transmembrane region" description="Helical" evidence="7">
    <location>
        <begin position="231"/>
        <end position="250"/>
    </location>
</feature>
<proteinExistence type="predicted"/>
<keyword evidence="5 7" id="KW-1133">Transmembrane helix</keyword>
<feature type="transmembrane region" description="Helical" evidence="7">
    <location>
        <begin position="190"/>
        <end position="211"/>
    </location>
</feature>
<feature type="transmembrane region" description="Helical" evidence="7">
    <location>
        <begin position="123"/>
        <end position="143"/>
    </location>
</feature>
<organism evidence="9 10">
    <name type="scientific">Elaeis guineensis var. tenera</name>
    <name type="common">Oil palm</name>
    <dbReference type="NCBI Taxonomy" id="51953"/>
    <lineage>
        <taxon>Eukaryota</taxon>
        <taxon>Viridiplantae</taxon>
        <taxon>Streptophyta</taxon>
        <taxon>Embryophyta</taxon>
        <taxon>Tracheophyta</taxon>
        <taxon>Spermatophyta</taxon>
        <taxon>Magnoliopsida</taxon>
        <taxon>Liliopsida</taxon>
        <taxon>Arecaceae</taxon>
        <taxon>Arecoideae</taxon>
        <taxon>Cocoseae</taxon>
        <taxon>Elaeidinae</taxon>
        <taxon>Elaeis</taxon>
    </lineage>
</organism>
<feature type="transmembrane region" description="Helical" evidence="7">
    <location>
        <begin position="357"/>
        <end position="377"/>
    </location>
</feature>
<dbReference type="KEGG" id="egu:105049558"/>
<evidence type="ECO:0000313" key="9">
    <source>
        <dbReference type="Proteomes" id="UP000504607"/>
    </source>
</evidence>
<feature type="transmembrane region" description="Helical" evidence="7">
    <location>
        <begin position="271"/>
        <end position="291"/>
    </location>
</feature>
<name>A0A6I9RJW5_ELAGV</name>
<evidence type="ECO:0000256" key="7">
    <source>
        <dbReference type="SAM" id="Phobius"/>
    </source>
</evidence>
<feature type="transmembrane region" description="Helical" evidence="7">
    <location>
        <begin position="163"/>
        <end position="181"/>
    </location>
</feature>
<feature type="domain" description="Amino acid transporter transmembrane" evidence="8">
    <location>
        <begin position="43"/>
        <end position="434"/>
    </location>
</feature>
<gene>
    <name evidence="10" type="primary">LOC105049558</name>
</gene>
<evidence type="ECO:0000313" key="10">
    <source>
        <dbReference type="RefSeq" id="XP_010927547.1"/>
    </source>
</evidence>
<dbReference type="InterPro" id="IPR013057">
    <property type="entry name" value="AA_transpt_TM"/>
</dbReference>
<evidence type="ECO:0000256" key="2">
    <source>
        <dbReference type="ARBA" id="ARBA00022448"/>
    </source>
</evidence>
<dbReference type="GO" id="GO:0006865">
    <property type="term" value="P:amino acid transport"/>
    <property type="evidence" value="ECO:0007669"/>
    <property type="project" value="UniProtKB-KW"/>
</dbReference>
<dbReference type="OrthoDB" id="40134at2759"/>
<comment type="subcellular location">
    <subcellularLocation>
        <location evidence="1">Membrane</location>
    </subcellularLocation>
</comment>
<keyword evidence="6 7" id="KW-0472">Membrane</keyword>
<keyword evidence="4" id="KW-0029">Amino-acid transport</keyword>
<keyword evidence="3 7" id="KW-0812">Transmembrane</keyword>
<evidence type="ECO:0000259" key="8">
    <source>
        <dbReference type="Pfam" id="PF01490"/>
    </source>
</evidence>
<reference evidence="10" key="1">
    <citation type="submission" date="2025-08" db="UniProtKB">
        <authorList>
            <consortium name="RefSeq"/>
        </authorList>
    </citation>
    <scope>IDENTIFICATION</scope>
</reference>
<dbReference type="Proteomes" id="UP000504607">
    <property type="component" value="Chromosome 8"/>
</dbReference>
<feature type="transmembrane region" description="Helical" evidence="7">
    <location>
        <begin position="416"/>
        <end position="440"/>
    </location>
</feature>
<evidence type="ECO:0000256" key="6">
    <source>
        <dbReference type="ARBA" id="ARBA00023136"/>
    </source>
</evidence>
<sequence>MEESPKDSEMMKRMEALSIEAGQVATSQTQHGYGTASAHTVDKDSWQQVGLLLVTSFNCAYVLSFSNLMLVPLGWAWGITCMAVIGAFTYYAYWFLAGFHVIDGQRFIRYRDLMGFVFGRRMYYLTWFLQFTNLLLGNMGFILLGARALKEINSEYSNSPMRLQVYIIATGVLFFIFAYLVPTMSAMRNWLATSAVLTITYNVVLIVILIKDGRRDKTKDYKIHGSEVDKVFNAFGAVAAILFCNTSGMLPEIQSTLRKPVVTNMRKALTMQYTVGLAIYYGVTILGYWAYGSAVSEYLPNQLSGPRWAKVLINSTAFLQSAVSQHLFCAPIHEALDTKFQRLSETMFSKSNLIRRFFLRALVFGGNTFVTAMFPFMGDFVNLVGSFTLFPLTFVFPSMIFIKIKGKTASGVENAWHLANISFFTLLSIVTTAAAVRLIVNNARIYHFFADT</sequence>
<protein>
    <submittedName>
        <fullName evidence="10">Proline transporter 2</fullName>
    </submittedName>
</protein>
<evidence type="ECO:0000256" key="1">
    <source>
        <dbReference type="ARBA" id="ARBA00004370"/>
    </source>
</evidence>
<evidence type="ECO:0000256" key="5">
    <source>
        <dbReference type="ARBA" id="ARBA00022989"/>
    </source>
</evidence>
<feature type="transmembrane region" description="Helical" evidence="7">
    <location>
        <begin position="383"/>
        <end position="404"/>
    </location>
</feature>
<evidence type="ECO:0000256" key="4">
    <source>
        <dbReference type="ARBA" id="ARBA00022970"/>
    </source>
</evidence>
<feature type="transmembrane region" description="Helical" evidence="7">
    <location>
        <begin position="49"/>
        <end position="69"/>
    </location>
</feature>
<dbReference type="GO" id="GO:0016020">
    <property type="term" value="C:membrane"/>
    <property type="evidence" value="ECO:0007669"/>
    <property type="project" value="UniProtKB-SubCell"/>
</dbReference>
<dbReference type="RefSeq" id="XP_010927547.1">
    <property type="nucleotide sequence ID" value="XM_010929245.3"/>
</dbReference>
<dbReference type="PANTHER" id="PTHR48017">
    <property type="entry name" value="OS05G0424000 PROTEIN-RELATED"/>
    <property type="match status" value="1"/>
</dbReference>
<dbReference type="InParanoid" id="A0A6I9RJW5"/>
<feature type="transmembrane region" description="Helical" evidence="7">
    <location>
        <begin position="75"/>
        <end position="102"/>
    </location>
</feature>
<dbReference type="AlphaFoldDB" id="A0A6I9RJW5"/>
<accession>A0A6I9RJW5</accession>
<evidence type="ECO:0000256" key="3">
    <source>
        <dbReference type="ARBA" id="ARBA00022692"/>
    </source>
</evidence>
<dbReference type="Pfam" id="PF01490">
    <property type="entry name" value="Aa_trans"/>
    <property type="match status" value="1"/>
</dbReference>